<keyword evidence="2" id="KW-0812">Transmembrane</keyword>
<reference evidence="3" key="3">
    <citation type="submission" date="2020-05" db="EMBL/GenBank/DDBJ databases">
        <title>Electrophorus electricus (electric eel) genome, fEleEle1, primary haplotype.</title>
        <authorList>
            <person name="Myers G."/>
            <person name="Meyer A."/>
            <person name="Fedrigo O."/>
            <person name="Formenti G."/>
            <person name="Rhie A."/>
            <person name="Tracey A."/>
            <person name="Sims Y."/>
            <person name="Jarvis E.D."/>
        </authorList>
    </citation>
    <scope>NUCLEOTIDE SEQUENCE [LARGE SCALE GENOMIC DNA]</scope>
</reference>
<evidence type="ECO:0000313" key="3">
    <source>
        <dbReference type="Ensembl" id="ENSEEEP00000017124.2"/>
    </source>
</evidence>
<keyword evidence="2" id="KW-0472">Membrane</keyword>
<evidence type="ECO:0008006" key="5">
    <source>
        <dbReference type="Google" id="ProtNLM"/>
    </source>
</evidence>
<reference evidence="3" key="4">
    <citation type="submission" date="2025-08" db="UniProtKB">
        <authorList>
            <consortium name="Ensembl"/>
        </authorList>
    </citation>
    <scope>IDENTIFICATION</scope>
</reference>
<dbReference type="AlphaFoldDB" id="A0A4W4EXK2"/>
<dbReference type="InterPro" id="IPR036179">
    <property type="entry name" value="Ig-like_dom_sf"/>
</dbReference>
<dbReference type="GO" id="GO:0007166">
    <property type="term" value="P:cell surface receptor signaling pathway"/>
    <property type="evidence" value="ECO:0007669"/>
    <property type="project" value="TreeGrafter"/>
</dbReference>
<dbReference type="PANTHER" id="PTHR23268">
    <property type="entry name" value="T-CELL RECEPTOR BETA CHAIN"/>
    <property type="match status" value="1"/>
</dbReference>
<feature type="transmembrane region" description="Helical" evidence="2">
    <location>
        <begin position="61"/>
        <end position="79"/>
    </location>
</feature>
<dbReference type="SUPFAM" id="SSF48726">
    <property type="entry name" value="Immunoglobulin"/>
    <property type="match status" value="1"/>
</dbReference>
<reference evidence="3" key="5">
    <citation type="submission" date="2025-09" db="UniProtKB">
        <authorList>
            <consortium name="Ensembl"/>
        </authorList>
    </citation>
    <scope>IDENTIFICATION</scope>
</reference>
<dbReference type="PANTHER" id="PTHR23268:SF31">
    <property type="entry name" value="T CELL RECEPTOR BETA VARIABLE 30"/>
    <property type="match status" value="1"/>
</dbReference>
<accession>A0A4W4EXK2</accession>
<dbReference type="GeneTree" id="ENSGT00940000175903"/>
<evidence type="ECO:0000256" key="1">
    <source>
        <dbReference type="ARBA" id="ARBA00022859"/>
    </source>
</evidence>
<dbReference type="STRING" id="8005.ENSEEEP00000017124"/>
<dbReference type="OMA" id="PHSITDH"/>
<dbReference type="Gene3D" id="2.60.40.10">
    <property type="entry name" value="Immunoglobulins"/>
    <property type="match status" value="1"/>
</dbReference>
<protein>
    <recommendedName>
        <fullName evidence="5">Ig-like domain-containing protein</fullName>
    </recommendedName>
</protein>
<name>A0A4W4EXK2_ELEEL</name>
<evidence type="ECO:0000256" key="2">
    <source>
        <dbReference type="SAM" id="Phobius"/>
    </source>
</evidence>
<dbReference type="Proteomes" id="UP000314983">
    <property type="component" value="Chromosome 13"/>
</dbReference>
<reference evidence="4" key="1">
    <citation type="journal article" date="2014" name="Science">
        <title>Nonhuman genetics. Genomic basis for the convergent evolution of electric organs.</title>
        <authorList>
            <person name="Gallant J.R."/>
            <person name="Traeger L.L."/>
            <person name="Volkening J.D."/>
            <person name="Moffett H."/>
            <person name="Chen P.H."/>
            <person name="Novina C.D."/>
            <person name="Phillips G.N.Jr."/>
            <person name="Anand R."/>
            <person name="Wells G.B."/>
            <person name="Pinch M."/>
            <person name="Guth R."/>
            <person name="Unguez G.A."/>
            <person name="Albert J.S."/>
            <person name="Zakon H.H."/>
            <person name="Samanta M.P."/>
            <person name="Sussman M.R."/>
        </authorList>
    </citation>
    <scope>NUCLEOTIDE SEQUENCE [LARGE SCALE GENOMIC DNA]</scope>
</reference>
<proteinExistence type="predicted"/>
<evidence type="ECO:0000313" key="4">
    <source>
        <dbReference type="Proteomes" id="UP000314983"/>
    </source>
</evidence>
<feature type="transmembrane region" description="Helical" evidence="2">
    <location>
        <begin position="36"/>
        <end position="54"/>
    </location>
</feature>
<keyword evidence="2" id="KW-1133">Transmembrane helix</keyword>
<keyword evidence="1" id="KW-0391">Immunity</keyword>
<keyword evidence="4" id="KW-1185">Reference proteome</keyword>
<dbReference type="GO" id="GO:0002376">
    <property type="term" value="P:immune system process"/>
    <property type="evidence" value="ECO:0007669"/>
    <property type="project" value="UniProtKB-KW"/>
</dbReference>
<dbReference type="InterPro" id="IPR050413">
    <property type="entry name" value="TCR_beta_variable"/>
</dbReference>
<dbReference type="Ensembl" id="ENSEEET00000017319.2">
    <property type="protein sequence ID" value="ENSEEEP00000017124.2"/>
    <property type="gene ID" value="ENSEEEG00000008479.2"/>
</dbReference>
<organism evidence="3 4">
    <name type="scientific">Electrophorus electricus</name>
    <name type="common">Electric eel</name>
    <name type="synonym">Gymnotus electricus</name>
    <dbReference type="NCBI Taxonomy" id="8005"/>
    <lineage>
        <taxon>Eukaryota</taxon>
        <taxon>Metazoa</taxon>
        <taxon>Chordata</taxon>
        <taxon>Craniata</taxon>
        <taxon>Vertebrata</taxon>
        <taxon>Euteleostomi</taxon>
        <taxon>Actinopterygii</taxon>
        <taxon>Neopterygii</taxon>
        <taxon>Teleostei</taxon>
        <taxon>Ostariophysi</taxon>
        <taxon>Gymnotiformes</taxon>
        <taxon>Gymnotoidei</taxon>
        <taxon>Gymnotidae</taxon>
        <taxon>Electrophorus</taxon>
    </lineage>
</organism>
<reference evidence="4" key="2">
    <citation type="journal article" date="2017" name="Sci. Adv.">
        <title>A tail of two voltages: Proteomic comparison of the three electric organs of the electric eel.</title>
        <authorList>
            <person name="Traeger L.L."/>
            <person name="Sabat G."/>
            <person name="Barrett-Wilt G.A."/>
            <person name="Wells G.B."/>
            <person name="Sussman M.R."/>
        </authorList>
    </citation>
    <scope>NUCLEOTIDE SEQUENCE [LARGE SCALE GENOMIC DNA]</scope>
</reference>
<sequence length="162" mass="18362">MRYLYLILCIFTLRWTSTVCKLITSSLKHSWELGFYFIQMMVIFIITGMQLIQVHQEPTDLVLYFGSSLNVFCSITGISNPNLYWYRWTPEAGFKLVFTSVGTGIMDPASEGPFKSQRPENLQLVLESAGVNETGSTVWYCAASPHSIPEHTYSCTKTTPSH</sequence>
<dbReference type="InterPro" id="IPR013783">
    <property type="entry name" value="Ig-like_fold"/>
</dbReference>
<dbReference type="GO" id="GO:0005886">
    <property type="term" value="C:plasma membrane"/>
    <property type="evidence" value="ECO:0007669"/>
    <property type="project" value="TreeGrafter"/>
</dbReference>